<dbReference type="Gene3D" id="1.10.10.10">
    <property type="entry name" value="Winged helix-like DNA-binding domain superfamily/Winged helix DNA-binding domain"/>
    <property type="match status" value="1"/>
</dbReference>
<organism evidence="5 6">
    <name type="scientific">Brachybacterium halotolerans</name>
    <dbReference type="NCBI Taxonomy" id="2795215"/>
    <lineage>
        <taxon>Bacteria</taxon>
        <taxon>Bacillati</taxon>
        <taxon>Actinomycetota</taxon>
        <taxon>Actinomycetes</taxon>
        <taxon>Micrococcales</taxon>
        <taxon>Dermabacteraceae</taxon>
        <taxon>Brachybacterium</taxon>
    </lineage>
</organism>
<dbReference type="SMART" id="SM00895">
    <property type="entry name" value="FCD"/>
    <property type="match status" value="1"/>
</dbReference>
<dbReference type="InterPro" id="IPR000524">
    <property type="entry name" value="Tscrpt_reg_HTH_GntR"/>
</dbReference>
<dbReference type="Proteomes" id="UP000612352">
    <property type="component" value="Unassembled WGS sequence"/>
</dbReference>
<evidence type="ECO:0000259" key="4">
    <source>
        <dbReference type="PROSITE" id="PS50949"/>
    </source>
</evidence>
<dbReference type="CDD" id="cd07377">
    <property type="entry name" value="WHTH_GntR"/>
    <property type="match status" value="1"/>
</dbReference>
<gene>
    <name evidence="5" type="ORF">I8D64_12060</name>
</gene>
<dbReference type="PANTHER" id="PTHR43537">
    <property type="entry name" value="TRANSCRIPTIONAL REGULATOR, GNTR FAMILY"/>
    <property type="match status" value="1"/>
</dbReference>
<dbReference type="InterPro" id="IPR011711">
    <property type="entry name" value="GntR_C"/>
</dbReference>
<dbReference type="PRINTS" id="PR00035">
    <property type="entry name" value="HTHGNTR"/>
</dbReference>
<evidence type="ECO:0000313" key="6">
    <source>
        <dbReference type="Proteomes" id="UP000612352"/>
    </source>
</evidence>
<dbReference type="PANTHER" id="PTHR43537:SF5">
    <property type="entry name" value="UXU OPERON TRANSCRIPTIONAL REGULATOR"/>
    <property type="match status" value="1"/>
</dbReference>
<keyword evidence="3" id="KW-0804">Transcription</keyword>
<sequence length="263" mass="27865">MSTTPAWAYLSDDGTGEEGTALSRESLAARARQAVLDLIDDDGLGEGDTLPATGALAERFGVSRTVVREALSALAALGIIEIANGRSASVRAQDHSLIRFSLARALRESPGGGFTALMDLRSPLEARAARLAAVSLASEERSADRQGLADLLRKMGEALEDSERYPQLDLRLHGEIARLSGNLALQGVLDAVRTPLFRAMQDLRATRDTRGLVGAEHAEHVRIVEAILAGDARGAEAAMAEHMEAVASLDAPTAPRRTHPHPG</sequence>
<dbReference type="RefSeq" id="WP_200503039.1">
    <property type="nucleotide sequence ID" value="NZ_JAEDAJ010000007.1"/>
</dbReference>
<dbReference type="Pfam" id="PF00392">
    <property type="entry name" value="GntR"/>
    <property type="match status" value="1"/>
</dbReference>
<keyword evidence="2" id="KW-0238">DNA-binding</keyword>
<dbReference type="InterPro" id="IPR036390">
    <property type="entry name" value="WH_DNA-bd_sf"/>
</dbReference>
<dbReference type="SUPFAM" id="SSF46785">
    <property type="entry name" value="Winged helix' DNA-binding domain"/>
    <property type="match status" value="1"/>
</dbReference>
<dbReference type="PROSITE" id="PS50949">
    <property type="entry name" value="HTH_GNTR"/>
    <property type="match status" value="1"/>
</dbReference>
<protein>
    <submittedName>
        <fullName evidence="5">FadR family transcriptional regulator</fullName>
    </submittedName>
</protein>
<dbReference type="SUPFAM" id="SSF48008">
    <property type="entry name" value="GntR ligand-binding domain-like"/>
    <property type="match status" value="1"/>
</dbReference>
<dbReference type="Gene3D" id="1.20.120.530">
    <property type="entry name" value="GntR ligand-binding domain-like"/>
    <property type="match status" value="1"/>
</dbReference>
<dbReference type="InterPro" id="IPR008920">
    <property type="entry name" value="TF_FadR/GntR_C"/>
</dbReference>
<reference evidence="5 6" key="1">
    <citation type="submission" date="2020-12" db="EMBL/GenBank/DDBJ databases">
        <title>Brachybacterium sp. MASK1Z-5, whole genome shotgun sequence.</title>
        <authorList>
            <person name="Tuo L."/>
        </authorList>
    </citation>
    <scope>NUCLEOTIDE SEQUENCE [LARGE SCALE GENOMIC DNA]</scope>
    <source>
        <strain evidence="5 6">MASK1Z-5</strain>
    </source>
</reference>
<dbReference type="SMART" id="SM00345">
    <property type="entry name" value="HTH_GNTR"/>
    <property type="match status" value="1"/>
</dbReference>
<proteinExistence type="predicted"/>
<keyword evidence="6" id="KW-1185">Reference proteome</keyword>
<dbReference type="EMBL" id="JAEDAJ010000007">
    <property type="protein sequence ID" value="MBK0332130.1"/>
    <property type="molecule type" value="Genomic_DNA"/>
</dbReference>
<keyword evidence="1" id="KW-0805">Transcription regulation</keyword>
<accession>A0ABS1BBW6</accession>
<evidence type="ECO:0000256" key="2">
    <source>
        <dbReference type="ARBA" id="ARBA00023125"/>
    </source>
</evidence>
<name>A0ABS1BBW6_9MICO</name>
<evidence type="ECO:0000256" key="3">
    <source>
        <dbReference type="ARBA" id="ARBA00023163"/>
    </source>
</evidence>
<evidence type="ECO:0000313" key="5">
    <source>
        <dbReference type="EMBL" id="MBK0332130.1"/>
    </source>
</evidence>
<dbReference type="Pfam" id="PF07729">
    <property type="entry name" value="FCD"/>
    <property type="match status" value="1"/>
</dbReference>
<dbReference type="InterPro" id="IPR036388">
    <property type="entry name" value="WH-like_DNA-bd_sf"/>
</dbReference>
<evidence type="ECO:0000256" key="1">
    <source>
        <dbReference type="ARBA" id="ARBA00023015"/>
    </source>
</evidence>
<comment type="caution">
    <text evidence="5">The sequence shown here is derived from an EMBL/GenBank/DDBJ whole genome shotgun (WGS) entry which is preliminary data.</text>
</comment>
<feature type="domain" description="HTH gntR-type" evidence="4">
    <location>
        <begin position="25"/>
        <end position="93"/>
    </location>
</feature>